<comment type="similarity">
    <text evidence="2 7 8">In the C-terminal section; belongs to the purine/pyrimidine phosphoribosyltransferase family.</text>
</comment>
<dbReference type="GO" id="GO:0009113">
    <property type="term" value="P:purine nucleobase biosynthetic process"/>
    <property type="evidence" value="ECO:0007669"/>
    <property type="project" value="UniProtKB-UniRule"/>
</dbReference>
<feature type="binding site" evidence="7 10">
    <location>
        <position position="365"/>
    </location>
    <ligand>
        <name>Mg(2+)</name>
        <dbReference type="ChEBI" id="CHEBI:18420"/>
    </ligand>
</feature>
<feature type="binding site" evidence="7 10">
    <location>
        <position position="364"/>
    </location>
    <ligand>
        <name>Mg(2+)</name>
        <dbReference type="ChEBI" id="CHEBI:18420"/>
    </ligand>
</feature>
<feature type="binding site" evidence="7 11">
    <location>
        <position position="450"/>
    </location>
    <ligand>
        <name>[4Fe-4S] cluster</name>
        <dbReference type="ChEBI" id="CHEBI:49883"/>
    </ligand>
</feature>
<evidence type="ECO:0000256" key="8">
    <source>
        <dbReference type="PIRNR" id="PIRNR000485"/>
    </source>
</evidence>
<dbReference type="SUPFAM" id="SSF56235">
    <property type="entry name" value="N-terminal nucleophile aminohydrolases (Ntn hydrolases)"/>
    <property type="match status" value="1"/>
</dbReference>
<dbReference type="InterPro" id="IPR035584">
    <property type="entry name" value="PurF_N"/>
</dbReference>
<evidence type="ECO:0000313" key="13">
    <source>
        <dbReference type="EMBL" id="HIZ65516.1"/>
    </source>
</evidence>
<reference evidence="13" key="1">
    <citation type="journal article" date="2021" name="PeerJ">
        <title>Extensive microbial diversity within the chicken gut microbiome revealed by metagenomics and culture.</title>
        <authorList>
            <person name="Gilroy R."/>
            <person name="Ravi A."/>
            <person name="Getino M."/>
            <person name="Pursley I."/>
            <person name="Horton D.L."/>
            <person name="Alikhan N.F."/>
            <person name="Baker D."/>
            <person name="Gharbi K."/>
            <person name="Hall N."/>
            <person name="Watson M."/>
            <person name="Adriaenssens E.M."/>
            <person name="Foster-Nyarko E."/>
            <person name="Jarju S."/>
            <person name="Secka A."/>
            <person name="Antonio M."/>
            <person name="Oren A."/>
            <person name="Chaudhuri R.R."/>
            <person name="La Ragione R."/>
            <person name="Hildebrand F."/>
            <person name="Pallen M.J."/>
        </authorList>
    </citation>
    <scope>NUCLEOTIDE SEQUENCE</scope>
    <source>
        <strain evidence="13">1068</strain>
    </source>
</reference>
<dbReference type="InterPro" id="IPR000836">
    <property type="entry name" value="PRTase_dom"/>
</dbReference>
<comment type="caution">
    <text evidence="13">The sequence shown here is derived from an EMBL/GenBank/DDBJ whole genome shotgun (WGS) entry which is preliminary data.</text>
</comment>
<dbReference type="EC" id="2.4.2.14" evidence="7"/>
<dbReference type="Pfam" id="PF00156">
    <property type="entry name" value="Pribosyltran"/>
    <property type="match status" value="1"/>
</dbReference>
<keyword evidence="4 7" id="KW-0808">Transferase</keyword>
<keyword evidence="6 7" id="KW-0315">Glutamine amidotransferase</keyword>
<dbReference type="PANTHER" id="PTHR11907">
    <property type="entry name" value="AMIDOPHOSPHORIBOSYLTRANSFERASE"/>
    <property type="match status" value="1"/>
</dbReference>
<dbReference type="GO" id="GO:0006189">
    <property type="term" value="P:'de novo' IMP biosynthetic process"/>
    <property type="evidence" value="ECO:0007669"/>
    <property type="project" value="UniProtKB-UniRule"/>
</dbReference>
<dbReference type="GO" id="GO:0004044">
    <property type="term" value="F:amidophosphoribosyltransferase activity"/>
    <property type="evidence" value="ECO:0007669"/>
    <property type="project" value="UniProtKB-UniRule"/>
</dbReference>
<dbReference type="PIRSF" id="PIRSF000485">
    <property type="entry name" value="Amd_phspho_trans"/>
    <property type="match status" value="1"/>
</dbReference>
<comment type="function">
    <text evidence="7">Catalyzes the formation of phosphoribosylamine from phosphoribosylpyrophosphate (PRPP) and glutamine.</text>
</comment>
<keyword evidence="7 11" id="KW-0408">Iron</keyword>
<evidence type="ECO:0000256" key="2">
    <source>
        <dbReference type="ARBA" id="ARBA00010138"/>
    </source>
</evidence>
<comment type="catalytic activity">
    <reaction evidence="7 8">
        <text>5-phospho-beta-D-ribosylamine + L-glutamate + diphosphate = 5-phospho-alpha-D-ribose 1-diphosphate + L-glutamine + H2O</text>
        <dbReference type="Rhea" id="RHEA:14905"/>
        <dbReference type="ChEBI" id="CHEBI:15377"/>
        <dbReference type="ChEBI" id="CHEBI:29985"/>
        <dbReference type="ChEBI" id="CHEBI:33019"/>
        <dbReference type="ChEBI" id="CHEBI:58017"/>
        <dbReference type="ChEBI" id="CHEBI:58359"/>
        <dbReference type="ChEBI" id="CHEBI:58681"/>
        <dbReference type="EC" id="2.4.2.14"/>
    </reaction>
</comment>
<reference evidence="13" key="2">
    <citation type="submission" date="2021-04" db="EMBL/GenBank/DDBJ databases">
        <authorList>
            <person name="Gilroy R."/>
        </authorList>
    </citation>
    <scope>NUCLEOTIDE SEQUENCE</scope>
    <source>
        <strain evidence="13">1068</strain>
    </source>
</reference>
<evidence type="ECO:0000256" key="5">
    <source>
        <dbReference type="ARBA" id="ARBA00022755"/>
    </source>
</evidence>
<evidence type="ECO:0000256" key="6">
    <source>
        <dbReference type="ARBA" id="ARBA00022962"/>
    </source>
</evidence>
<keyword evidence="5 7" id="KW-0658">Purine biosynthesis</keyword>
<dbReference type="Proteomes" id="UP000824056">
    <property type="component" value="Unassembled WGS sequence"/>
</dbReference>
<dbReference type="InterPro" id="IPR017932">
    <property type="entry name" value="GATase_2_dom"/>
</dbReference>
<dbReference type="CDD" id="cd00715">
    <property type="entry name" value="GPATase_N"/>
    <property type="match status" value="1"/>
</dbReference>
<dbReference type="PROSITE" id="PS51278">
    <property type="entry name" value="GATASE_TYPE_2"/>
    <property type="match status" value="1"/>
</dbReference>
<name>A0A9D2FRX5_9FIRM</name>
<comment type="cofactor">
    <cofactor evidence="7 10">
        <name>Mg(2+)</name>
        <dbReference type="ChEBI" id="CHEBI:18420"/>
    </cofactor>
    <text evidence="7 10">Binds 1 Mg(2+) ion per subunit.</text>
</comment>
<feature type="active site" description="Nucleophile" evidence="7 9">
    <location>
        <position position="13"/>
    </location>
</feature>
<accession>A0A9D2FRX5</accession>
<protein>
    <recommendedName>
        <fullName evidence="7">Amidophosphoribosyltransferase</fullName>
        <shortName evidence="7">ATase</shortName>
        <ecNumber evidence="7">2.4.2.14</ecNumber>
    </recommendedName>
    <alternativeName>
        <fullName evidence="7">Glutamine phosphoribosylpyrophosphate amidotransferase</fullName>
        <shortName evidence="7">GPATase</shortName>
    </alternativeName>
</protein>
<evidence type="ECO:0000259" key="12">
    <source>
        <dbReference type="PROSITE" id="PS51278"/>
    </source>
</evidence>
<evidence type="ECO:0000256" key="1">
    <source>
        <dbReference type="ARBA" id="ARBA00005209"/>
    </source>
</evidence>
<dbReference type="HAMAP" id="MF_01931">
    <property type="entry name" value="PurF"/>
    <property type="match status" value="1"/>
</dbReference>
<dbReference type="InterPro" id="IPR029055">
    <property type="entry name" value="Ntn_hydrolases_N"/>
</dbReference>
<keyword evidence="7" id="KW-0004">4Fe-4S</keyword>
<dbReference type="EMBL" id="DXBG01000156">
    <property type="protein sequence ID" value="HIZ65516.1"/>
    <property type="molecule type" value="Genomic_DNA"/>
</dbReference>
<evidence type="ECO:0000313" key="14">
    <source>
        <dbReference type="Proteomes" id="UP000824056"/>
    </source>
</evidence>
<feature type="domain" description="Glutamine amidotransferase type-2" evidence="12">
    <location>
        <begin position="13"/>
        <end position="239"/>
    </location>
</feature>
<keyword evidence="7 11" id="KW-0411">Iron-sulfur</keyword>
<evidence type="ECO:0000256" key="9">
    <source>
        <dbReference type="PIRSR" id="PIRSR000485-1"/>
    </source>
</evidence>
<keyword evidence="3 7" id="KW-0328">Glycosyltransferase</keyword>
<dbReference type="GO" id="GO:0051539">
    <property type="term" value="F:4 iron, 4 sulfur cluster binding"/>
    <property type="evidence" value="ECO:0007669"/>
    <property type="project" value="UniProtKB-KW"/>
</dbReference>
<gene>
    <name evidence="7 13" type="primary">purF</name>
    <name evidence="13" type="ORF">H9809_06425</name>
</gene>
<dbReference type="InterPro" id="IPR005854">
    <property type="entry name" value="PurF"/>
</dbReference>
<evidence type="ECO:0000256" key="10">
    <source>
        <dbReference type="PIRSR" id="PIRSR000485-2"/>
    </source>
</evidence>
<dbReference type="CDD" id="cd06223">
    <property type="entry name" value="PRTases_typeI"/>
    <property type="match status" value="1"/>
</dbReference>
<dbReference type="SUPFAM" id="SSF53271">
    <property type="entry name" value="PRTase-like"/>
    <property type="match status" value="1"/>
</dbReference>
<evidence type="ECO:0000256" key="7">
    <source>
        <dbReference type="HAMAP-Rule" id="MF_01931"/>
    </source>
</evidence>
<dbReference type="GO" id="GO:0000287">
    <property type="term" value="F:magnesium ion binding"/>
    <property type="evidence" value="ECO:0007669"/>
    <property type="project" value="UniProtKB-UniRule"/>
</dbReference>
<feature type="binding site" evidence="7 11">
    <location>
        <position position="453"/>
    </location>
    <ligand>
        <name>[4Fe-4S] cluster</name>
        <dbReference type="ChEBI" id="CHEBI:49883"/>
    </ligand>
</feature>
<proteinExistence type="inferred from homology"/>
<comment type="pathway">
    <text evidence="1 7 8">Purine metabolism; IMP biosynthesis via de novo pathway; N(1)-(5-phospho-D-ribosyl)glycinamide from 5-phospho-alpha-D-ribose 1-diphosphate: step 1/2.</text>
</comment>
<evidence type="ECO:0000256" key="3">
    <source>
        <dbReference type="ARBA" id="ARBA00022676"/>
    </source>
</evidence>
<sequence>MEFDAQESIKEACGVFGLYDFQGKDAAPSIYYGLSSLQHRGQESCGIAVSDTRGPKGNIESHKGMGLVGEVFKEEDLRRLKGNLGIGHVRYSTTGATTLANAQPLVMNYVKGTLALAHNGNLVNAQALRTKLEEGGALFHTTTDSEVIAYCIAKERLTSKTVEEAILKTAGMIRGAYGLVIASPRKLIGVRDPLGLKPLCLGKRENAYILSSESCALNTIGAEFIRDIEPGEIITITEKGVYSDRTLCQKKQAHCIFEYIYFARLDSTMDGINIYDARIRAGAALAQSYPVEADLVCGVPDSGIPAAKGYAEASGIPFGLAFYKNSYVGRTFIKPTQKEREDSVRLKLNVLESVVRGKRIVLVDDSIVRGTTIANLIHMLKGAGALSVHVRVSSPPFLYPCYFGTDIPSNKQLIASSHSMEEIRAMIGADSLGYMRIEDLQSMVGNLPLCKACFDSQYPMAIR</sequence>
<keyword evidence="7 10" id="KW-0460">Magnesium</keyword>
<feature type="binding site" evidence="7 11">
    <location>
        <position position="255"/>
    </location>
    <ligand>
        <name>[4Fe-4S] cluster</name>
        <dbReference type="ChEBI" id="CHEBI:49883"/>
    </ligand>
</feature>
<feature type="binding site" evidence="7 10">
    <location>
        <position position="302"/>
    </location>
    <ligand>
        <name>Mg(2+)</name>
        <dbReference type="ChEBI" id="CHEBI:18420"/>
    </ligand>
</feature>
<organism evidence="13 14">
    <name type="scientific">Candidatus Blautia pullicola</name>
    <dbReference type="NCBI Taxonomy" id="2838498"/>
    <lineage>
        <taxon>Bacteria</taxon>
        <taxon>Bacillati</taxon>
        <taxon>Bacillota</taxon>
        <taxon>Clostridia</taxon>
        <taxon>Lachnospirales</taxon>
        <taxon>Lachnospiraceae</taxon>
        <taxon>Blautia</taxon>
    </lineage>
</organism>
<dbReference type="NCBIfam" id="TIGR01134">
    <property type="entry name" value="purF"/>
    <property type="match status" value="1"/>
</dbReference>
<evidence type="ECO:0000256" key="11">
    <source>
        <dbReference type="PIRSR" id="PIRSR000485-3"/>
    </source>
</evidence>
<keyword evidence="7 10" id="KW-0479">Metal-binding</keyword>
<evidence type="ECO:0000256" key="4">
    <source>
        <dbReference type="ARBA" id="ARBA00022679"/>
    </source>
</evidence>
<dbReference type="Pfam" id="PF13522">
    <property type="entry name" value="GATase_6"/>
    <property type="match status" value="1"/>
</dbReference>
<feature type="binding site" evidence="7 11">
    <location>
        <position position="401"/>
    </location>
    <ligand>
        <name>[4Fe-4S] cluster</name>
        <dbReference type="ChEBI" id="CHEBI:49883"/>
    </ligand>
</feature>
<comment type="cofactor">
    <cofactor evidence="7 11">
        <name>[4Fe-4S] cluster</name>
        <dbReference type="ChEBI" id="CHEBI:49883"/>
    </cofactor>
    <text evidence="7 11">Binds 1 [4Fe-4S] cluster per subunit.</text>
</comment>
<dbReference type="InterPro" id="IPR029057">
    <property type="entry name" value="PRTase-like"/>
</dbReference>
<dbReference type="Gene3D" id="3.40.50.2020">
    <property type="match status" value="1"/>
</dbReference>
<dbReference type="AlphaFoldDB" id="A0A9D2FRX5"/>
<dbReference type="Gene3D" id="3.60.20.10">
    <property type="entry name" value="Glutamine Phosphoribosylpyrophosphate, subunit 1, domain 1"/>
    <property type="match status" value="1"/>
</dbReference>